<dbReference type="Gene3D" id="1.25.40.10">
    <property type="entry name" value="Tetratricopeptide repeat domain"/>
    <property type="match status" value="2"/>
</dbReference>
<feature type="non-terminal residue" evidence="2">
    <location>
        <position position="550"/>
    </location>
</feature>
<proteinExistence type="predicted"/>
<gene>
    <name evidence="2" type="ORF">RMSM_03694</name>
</gene>
<sequence>MSAAQAKIQESLLVRPDDPAVLELAGDVAAASGRFSEAVPLYQSAVDHSAKASLALLDKVGKGWMQLGRPFEAVRILESAVQHYPKQPSVRTDLAGLLAALGMQREAAPHLQWLVMRGHAGVSELIMLSDLARPQSDAAISEYSLEHFPADLRPQFSLSRADAYREDWGKVRERLRPVVAKYPEFTVAQAYYGRALVELGDEEAVESWATSLPQGIEGEPQYWMAAAVWAERRGDAKQAARGYWQAAKSAADNAEALSRLAIVLAELQMDAESRAISERAGKLALMRDAVDLLHSRQNNSQQIAVRVAKAMQELGRPWEAAGWLRAGALMNRELDPSLREVYASVRGTLTAKTPWQLPESKIANDLDLSHFPEVRWRGATRSSIVSVTDSDAEGRGIRFEEQAAERNLNHVCVVEKPARGEAGLWIYQSGAGGAAAIDFDLDGWMDVYLTAMDGDPQQTNSAPNRCFRNLAGQFSDVTEFAQLGDTGFAQGLAVGDINSDGFDDLYVANYGRNRLYQNNGDGTFTDVTDDAELSHDDWTTSVAIADIDQD</sequence>
<protein>
    <submittedName>
        <fullName evidence="2">ASPIC/UnbV domain-containing protein</fullName>
    </submittedName>
</protein>
<dbReference type="AlphaFoldDB" id="M5RJD2"/>
<keyword evidence="1" id="KW-0732">Signal</keyword>
<dbReference type="Pfam" id="PF13517">
    <property type="entry name" value="FG-GAP_3"/>
    <property type="match status" value="1"/>
</dbReference>
<organism evidence="2 3">
    <name type="scientific">Rhodopirellula maiorica SM1</name>
    <dbReference type="NCBI Taxonomy" id="1265738"/>
    <lineage>
        <taxon>Bacteria</taxon>
        <taxon>Pseudomonadati</taxon>
        <taxon>Planctomycetota</taxon>
        <taxon>Planctomycetia</taxon>
        <taxon>Pirellulales</taxon>
        <taxon>Pirellulaceae</taxon>
        <taxon>Novipirellula</taxon>
    </lineage>
</organism>
<comment type="caution">
    <text evidence="2">The sequence shown here is derived from an EMBL/GenBank/DDBJ whole genome shotgun (WGS) entry which is preliminary data.</text>
</comment>
<dbReference type="InterPro" id="IPR011990">
    <property type="entry name" value="TPR-like_helical_dom_sf"/>
</dbReference>
<dbReference type="EMBL" id="ANOG01000534">
    <property type="protein sequence ID" value="EMI19405.1"/>
    <property type="molecule type" value="Genomic_DNA"/>
</dbReference>
<dbReference type="InterPro" id="IPR027039">
    <property type="entry name" value="Crtac1"/>
</dbReference>
<reference evidence="2 3" key="1">
    <citation type="journal article" date="2013" name="Mar. Genomics">
        <title>Expression of sulfatases in Rhodopirellula baltica and the diversity of sulfatases in the genus Rhodopirellula.</title>
        <authorList>
            <person name="Wegner C.E."/>
            <person name="Richter-Heitmann T."/>
            <person name="Klindworth A."/>
            <person name="Klockow C."/>
            <person name="Richter M."/>
            <person name="Achstetter T."/>
            <person name="Glockner F.O."/>
            <person name="Harder J."/>
        </authorList>
    </citation>
    <scope>NUCLEOTIDE SEQUENCE [LARGE SCALE GENOMIC DNA]</scope>
    <source>
        <strain evidence="2 3">SM1</strain>
    </source>
</reference>
<accession>M5RJD2</accession>
<evidence type="ECO:0000313" key="2">
    <source>
        <dbReference type="EMBL" id="EMI19405.1"/>
    </source>
</evidence>
<dbReference type="InterPro" id="IPR028994">
    <property type="entry name" value="Integrin_alpha_N"/>
</dbReference>
<name>M5RJD2_9BACT</name>
<dbReference type="PANTHER" id="PTHR16026:SF0">
    <property type="entry name" value="CARTILAGE ACIDIC PROTEIN 1"/>
    <property type="match status" value="1"/>
</dbReference>
<dbReference type="InterPro" id="IPR013517">
    <property type="entry name" value="FG-GAP"/>
</dbReference>
<dbReference type="SUPFAM" id="SSF69318">
    <property type="entry name" value="Integrin alpha N-terminal domain"/>
    <property type="match status" value="1"/>
</dbReference>
<dbReference type="Proteomes" id="UP000011991">
    <property type="component" value="Unassembled WGS sequence"/>
</dbReference>
<dbReference type="SUPFAM" id="SSF48452">
    <property type="entry name" value="TPR-like"/>
    <property type="match status" value="2"/>
</dbReference>
<dbReference type="Gene3D" id="2.130.10.130">
    <property type="entry name" value="Integrin alpha, N-terminal"/>
    <property type="match status" value="1"/>
</dbReference>
<evidence type="ECO:0000256" key="1">
    <source>
        <dbReference type="ARBA" id="ARBA00022729"/>
    </source>
</evidence>
<keyword evidence="3" id="KW-1185">Reference proteome</keyword>
<dbReference type="PANTHER" id="PTHR16026">
    <property type="entry name" value="CARTILAGE ACIDIC PROTEIN 1"/>
    <property type="match status" value="1"/>
</dbReference>
<evidence type="ECO:0000313" key="3">
    <source>
        <dbReference type="Proteomes" id="UP000011991"/>
    </source>
</evidence>